<dbReference type="AlphaFoldDB" id="A0A8J5H5T6"/>
<evidence type="ECO:0000313" key="11">
    <source>
        <dbReference type="EMBL" id="KAG6516689.1"/>
    </source>
</evidence>
<feature type="domain" description="Core Histone H2A/H2B/H3" evidence="10">
    <location>
        <begin position="108"/>
        <end position="196"/>
    </location>
</feature>
<dbReference type="Proteomes" id="UP000734854">
    <property type="component" value="Unassembled WGS sequence"/>
</dbReference>
<evidence type="ECO:0000256" key="7">
    <source>
        <dbReference type="ARBA" id="ARBA00023269"/>
    </source>
</evidence>
<dbReference type="GO" id="GO:0000786">
    <property type="term" value="C:nucleosome"/>
    <property type="evidence" value="ECO:0007669"/>
    <property type="project" value="UniProtKB-KW"/>
</dbReference>
<protein>
    <recommendedName>
        <fullName evidence="10">Core Histone H2A/H2B/H3 domain-containing protein</fullName>
    </recommendedName>
</protein>
<evidence type="ECO:0000259" key="10">
    <source>
        <dbReference type="Pfam" id="PF00125"/>
    </source>
</evidence>
<dbReference type="GO" id="GO:0046982">
    <property type="term" value="F:protein heterodimerization activity"/>
    <property type="evidence" value="ECO:0007669"/>
    <property type="project" value="InterPro"/>
</dbReference>
<gene>
    <name evidence="11" type="ORF">ZIOFF_027162</name>
</gene>
<evidence type="ECO:0000256" key="2">
    <source>
        <dbReference type="ARBA" id="ARBA00004286"/>
    </source>
</evidence>
<dbReference type="GO" id="GO:0030527">
    <property type="term" value="F:structural constituent of chromatin"/>
    <property type="evidence" value="ECO:0007669"/>
    <property type="project" value="InterPro"/>
</dbReference>
<dbReference type="PANTHER" id="PTHR45810">
    <property type="entry name" value="HISTONE H3.2"/>
    <property type="match status" value="1"/>
</dbReference>
<dbReference type="SUPFAM" id="SSF47113">
    <property type="entry name" value="Histone-fold"/>
    <property type="match status" value="1"/>
</dbReference>
<keyword evidence="12" id="KW-1185">Reference proteome</keyword>
<dbReference type="EMBL" id="JACMSC010000007">
    <property type="protein sequence ID" value="KAG6516689.1"/>
    <property type="molecule type" value="Genomic_DNA"/>
</dbReference>
<evidence type="ECO:0000256" key="8">
    <source>
        <dbReference type="SAM" id="MobiDB-lite"/>
    </source>
</evidence>
<dbReference type="InterPro" id="IPR007125">
    <property type="entry name" value="H2A/H2B/H3"/>
</dbReference>
<dbReference type="GO" id="GO:0003677">
    <property type="term" value="F:DNA binding"/>
    <property type="evidence" value="ECO:0007669"/>
    <property type="project" value="UniProtKB-KW"/>
</dbReference>
<evidence type="ECO:0000256" key="3">
    <source>
        <dbReference type="ARBA" id="ARBA00010343"/>
    </source>
</evidence>
<dbReference type="Pfam" id="PF00125">
    <property type="entry name" value="Histone"/>
    <property type="match status" value="1"/>
</dbReference>
<evidence type="ECO:0000256" key="4">
    <source>
        <dbReference type="ARBA" id="ARBA00022454"/>
    </source>
</evidence>
<keyword evidence="4" id="KW-0158">Chromosome</keyword>
<dbReference type="FunFam" id="1.10.20.10:FF:000085">
    <property type="entry name" value="Histone H3.2"/>
    <property type="match status" value="1"/>
</dbReference>
<keyword evidence="5" id="KW-0238">DNA-binding</keyword>
<keyword evidence="6" id="KW-0539">Nucleus</keyword>
<dbReference type="PROSITE" id="PS00959">
    <property type="entry name" value="HISTONE_H3_2"/>
    <property type="match status" value="1"/>
</dbReference>
<dbReference type="SMART" id="SM00428">
    <property type="entry name" value="H3"/>
    <property type="match status" value="1"/>
</dbReference>
<evidence type="ECO:0000313" key="12">
    <source>
        <dbReference type="Proteomes" id="UP000734854"/>
    </source>
</evidence>
<keyword evidence="9" id="KW-0812">Transmembrane</keyword>
<reference evidence="11 12" key="1">
    <citation type="submission" date="2020-08" db="EMBL/GenBank/DDBJ databases">
        <title>Plant Genome Project.</title>
        <authorList>
            <person name="Zhang R.-G."/>
        </authorList>
    </citation>
    <scope>NUCLEOTIDE SEQUENCE [LARGE SCALE GENOMIC DNA]</scope>
    <source>
        <tissue evidence="11">Rhizome</tissue>
    </source>
</reference>
<comment type="subcellular location">
    <subcellularLocation>
        <location evidence="2">Chromosome</location>
    </subcellularLocation>
    <subcellularLocation>
        <location evidence="1">Nucleus</location>
    </subcellularLocation>
</comment>
<dbReference type="InterPro" id="IPR009072">
    <property type="entry name" value="Histone-fold"/>
</dbReference>
<organism evidence="11 12">
    <name type="scientific">Zingiber officinale</name>
    <name type="common">Ginger</name>
    <name type="synonym">Amomum zingiber</name>
    <dbReference type="NCBI Taxonomy" id="94328"/>
    <lineage>
        <taxon>Eukaryota</taxon>
        <taxon>Viridiplantae</taxon>
        <taxon>Streptophyta</taxon>
        <taxon>Embryophyta</taxon>
        <taxon>Tracheophyta</taxon>
        <taxon>Spermatophyta</taxon>
        <taxon>Magnoliopsida</taxon>
        <taxon>Liliopsida</taxon>
        <taxon>Zingiberales</taxon>
        <taxon>Zingiberaceae</taxon>
        <taxon>Zingiber</taxon>
    </lineage>
</organism>
<feature type="region of interest" description="Disordered" evidence="8">
    <location>
        <begin position="1"/>
        <end position="26"/>
    </location>
</feature>
<comment type="similarity">
    <text evidence="3">Belongs to the histone H3 family.</text>
</comment>
<keyword evidence="9" id="KW-0472">Membrane</keyword>
<evidence type="ECO:0000256" key="6">
    <source>
        <dbReference type="ARBA" id="ARBA00023242"/>
    </source>
</evidence>
<dbReference type="InterPro" id="IPR000164">
    <property type="entry name" value="Histone_H3/CENP-A"/>
</dbReference>
<accession>A0A8J5H5T6</accession>
<sequence length="202" mass="23022">MARTKHVSNRSAGRPRKRLQFTGSPVARRKAAASATATAAATPSRSAPVCFELFFVFYSLRFFSWILAFISLSVFVVVQRKKGTEASSEDADQGTQRKTEKRGRRFRPGVVALREIRKLQKSTKLLIPFAPFARLVREITGFYSREVTRWTPDAMLALQEAAECHLQAMFEDAYLCSLHSKRVTLMQKDIQLARRIGGRRHW</sequence>
<keyword evidence="7" id="KW-0544">Nucleosome core</keyword>
<feature type="compositionally biased region" description="Basic residues" evidence="8">
    <location>
        <begin position="1"/>
        <end position="19"/>
    </location>
</feature>
<dbReference type="PANTHER" id="PTHR45810:SF1">
    <property type="entry name" value="HISTONE H3-LIKE CENTROMERIC PROTEIN A"/>
    <property type="match status" value="1"/>
</dbReference>
<keyword evidence="9" id="KW-1133">Transmembrane helix</keyword>
<name>A0A8J5H5T6_ZINOF</name>
<dbReference type="Gene3D" id="1.10.20.10">
    <property type="entry name" value="Histone, subunit A"/>
    <property type="match status" value="1"/>
</dbReference>
<evidence type="ECO:0000256" key="9">
    <source>
        <dbReference type="SAM" id="Phobius"/>
    </source>
</evidence>
<dbReference type="CDD" id="cd22911">
    <property type="entry name" value="HFD_H3"/>
    <property type="match status" value="1"/>
</dbReference>
<evidence type="ECO:0000256" key="1">
    <source>
        <dbReference type="ARBA" id="ARBA00004123"/>
    </source>
</evidence>
<evidence type="ECO:0000256" key="5">
    <source>
        <dbReference type="ARBA" id="ARBA00023125"/>
    </source>
</evidence>
<dbReference type="GO" id="GO:0005634">
    <property type="term" value="C:nucleus"/>
    <property type="evidence" value="ECO:0007669"/>
    <property type="project" value="UniProtKB-SubCell"/>
</dbReference>
<feature type="transmembrane region" description="Helical" evidence="9">
    <location>
        <begin position="56"/>
        <end position="78"/>
    </location>
</feature>
<comment type="caution">
    <text evidence="11">The sequence shown here is derived from an EMBL/GenBank/DDBJ whole genome shotgun (WGS) entry which is preliminary data.</text>
</comment>
<proteinExistence type="inferred from homology"/>